<protein>
    <recommendedName>
        <fullName evidence="3">DDE Tnp4 domain-containing protein</fullName>
    </recommendedName>
</protein>
<dbReference type="OrthoDB" id="2570778at2759"/>
<proteinExistence type="predicted"/>
<evidence type="ECO:0000313" key="1">
    <source>
        <dbReference type="EMBL" id="KAF2892836.1"/>
    </source>
</evidence>
<comment type="caution">
    <text evidence="1">The sequence shown here is derived from an EMBL/GenBank/DDBJ whole genome shotgun (WGS) entry which is preliminary data.</text>
</comment>
<dbReference type="EMBL" id="VTPC01008432">
    <property type="protein sequence ID" value="KAF2892836.1"/>
    <property type="molecule type" value="Genomic_DNA"/>
</dbReference>
<evidence type="ECO:0008006" key="3">
    <source>
        <dbReference type="Google" id="ProtNLM"/>
    </source>
</evidence>
<evidence type="ECO:0000313" key="2">
    <source>
        <dbReference type="Proteomes" id="UP000801492"/>
    </source>
</evidence>
<gene>
    <name evidence="1" type="ORF">ILUMI_13337</name>
</gene>
<dbReference type="Proteomes" id="UP000801492">
    <property type="component" value="Unassembled WGS sequence"/>
</dbReference>
<sequence length="190" mass="22774">MIEYGFAGRNTDGGILRVSTFGRWLDSNNNTTPTAFQLRHDELGSEFLYYFVADNAFPLKRNIMRPYPERNITNKRRIFFKNYRMQFWNVNSKISSFTDTYSMSKIRHYSFYNQSLYSSQFYHKKGRVPYTDNAMEEKSRLAPRNIPNMEENFNINVISSPHLLRDYLANYFLNPRVALPWQRNYCIYNN</sequence>
<name>A0A8K0CWF4_IGNLU</name>
<accession>A0A8K0CWF4</accession>
<keyword evidence="2" id="KW-1185">Reference proteome</keyword>
<reference evidence="1" key="1">
    <citation type="submission" date="2019-08" db="EMBL/GenBank/DDBJ databases">
        <title>The genome of the North American firefly Photinus pyralis.</title>
        <authorList>
            <consortium name="Photinus pyralis genome working group"/>
            <person name="Fallon T.R."/>
            <person name="Sander Lower S.E."/>
            <person name="Weng J.-K."/>
        </authorList>
    </citation>
    <scope>NUCLEOTIDE SEQUENCE</scope>
    <source>
        <strain evidence="1">TRF0915ILg1</strain>
        <tissue evidence="1">Whole body</tissue>
    </source>
</reference>
<organism evidence="1 2">
    <name type="scientific">Ignelater luminosus</name>
    <name type="common">Cucubano</name>
    <name type="synonym">Pyrophorus luminosus</name>
    <dbReference type="NCBI Taxonomy" id="2038154"/>
    <lineage>
        <taxon>Eukaryota</taxon>
        <taxon>Metazoa</taxon>
        <taxon>Ecdysozoa</taxon>
        <taxon>Arthropoda</taxon>
        <taxon>Hexapoda</taxon>
        <taxon>Insecta</taxon>
        <taxon>Pterygota</taxon>
        <taxon>Neoptera</taxon>
        <taxon>Endopterygota</taxon>
        <taxon>Coleoptera</taxon>
        <taxon>Polyphaga</taxon>
        <taxon>Elateriformia</taxon>
        <taxon>Elateroidea</taxon>
        <taxon>Elateridae</taxon>
        <taxon>Agrypninae</taxon>
        <taxon>Pyrophorini</taxon>
        <taxon>Ignelater</taxon>
    </lineage>
</organism>
<dbReference type="AlphaFoldDB" id="A0A8K0CWF4"/>